<comment type="pathway">
    <text evidence="3 8">Glycan biosynthesis; trehalose biosynthesis.</text>
</comment>
<evidence type="ECO:0000256" key="7">
    <source>
        <dbReference type="ARBA" id="ARBA00025274"/>
    </source>
</evidence>
<dbReference type="GO" id="GO:0005992">
    <property type="term" value="P:trehalose biosynthetic process"/>
    <property type="evidence" value="ECO:0007669"/>
    <property type="project" value="UniProtKB-UniPathway"/>
</dbReference>
<evidence type="ECO:0000256" key="1">
    <source>
        <dbReference type="ARBA" id="ARBA00000500"/>
    </source>
</evidence>
<dbReference type="OrthoDB" id="411251at2759"/>
<dbReference type="FunFam" id="3.30.70.1020:FF:000004">
    <property type="entry name" value="Trehalose 6-phosphate phosphatase"/>
    <property type="match status" value="1"/>
</dbReference>
<feature type="region of interest" description="Disordered" evidence="9">
    <location>
        <begin position="94"/>
        <end position="114"/>
    </location>
</feature>
<evidence type="ECO:0000256" key="6">
    <source>
        <dbReference type="ARBA" id="ARBA00023016"/>
    </source>
</evidence>
<dbReference type="CDD" id="cd01627">
    <property type="entry name" value="HAD_TPP"/>
    <property type="match status" value="1"/>
</dbReference>
<evidence type="ECO:0000313" key="11">
    <source>
        <dbReference type="Proteomes" id="UP000245207"/>
    </source>
</evidence>
<comment type="similarity">
    <text evidence="4 8">Belongs to the trehalose phosphatase family.</text>
</comment>
<evidence type="ECO:0000256" key="3">
    <source>
        <dbReference type="ARBA" id="ARBA00005199"/>
    </source>
</evidence>
<evidence type="ECO:0000256" key="2">
    <source>
        <dbReference type="ARBA" id="ARBA00001968"/>
    </source>
</evidence>
<evidence type="ECO:0000256" key="8">
    <source>
        <dbReference type="RuleBase" id="RU361117"/>
    </source>
</evidence>
<evidence type="ECO:0000256" key="9">
    <source>
        <dbReference type="SAM" id="MobiDB-lite"/>
    </source>
</evidence>
<keyword evidence="11" id="KW-1185">Reference proteome</keyword>
<comment type="cofactor">
    <cofactor evidence="2 8">
        <name>a divalent metal cation</name>
        <dbReference type="ChEBI" id="CHEBI:60240"/>
    </cofactor>
</comment>
<evidence type="ECO:0000313" key="10">
    <source>
        <dbReference type="EMBL" id="PWA95412.1"/>
    </source>
</evidence>
<reference evidence="10 11" key="1">
    <citation type="journal article" date="2018" name="Mol. Plant">
        <title>The genome of Artemisia annua provides insight into the evolution of Asteraceae family and artemisinin biosynthesis.</title>
        <authorList>
            <person name="Shen Q."/>
            <person name="Zhang L."/>
            <person name="Liao Z."/>
            <person name="Wang S."/>
            <person name="Yan T."/>
            <person name="Shi P."/>
            <person name="Liu M."/>
            <person name="Fu X."/>
            <person name="Pan Q."/>
            <person name="Wang Y."/>
            <person name="Lv Z."/>
            <person name="Lu X."/>
            <person name="Zhang F."/>
            <person name="Jiang W."/>
            <person name="Ma Y."/>
            <person name="Chen M."/>
            <person name="Hao X."/>
            <person name="Li L."/>
            <person name="Tang Y."/>
            <person name="Lv G."/>
            <person name="Zhou Y."/>
            <person name="Sun X."/>
            <person name="Brodelius P.E."/>
            <person name="Rose J.K.C."/>
            <person name="Tang K."/>
        </authorList>
    </citation>
    <scope>NUCLEOTIDE SEQUENCE [LARGE SCALE GENOMIC DNA]</scope>
    <source>
        <strain evidence="11">cv. Huhao1</strain>
        <tissue evidence="10">Leaf</tissue>
    </source>
</reference>
<keyword evidence="5 8" id="KW-0378">Hydrolase</keyword>
<comment type="catalytic activity">
    <reaction evidence="1 8">
        <text>alpha,alpha-trehalose 6-phosphate + H2O = alpha,alpha-trehalose + phosphate</text>
        <dbReference type="Rhea" id="RHEA:23420"/>
        <dbReference type="ChEBI" id="CHEBI:15377"/>
        <dbReference type="ChEBI" id="CHEBI:16551"/>
        <dbReference type="ChEBI" id="CHEBI:43474"/>
        <dbReference type="ChEBI" id="CHEBI:58429"/>
        <dbReference type="EC" id="3.1.3.12"/>
    </reaction>
</comment>
<dbReference type="InterPro" id="IPR006379">
    <property type="entry name" value="HAD-SF_hydro_IIB"/>
</dbReference>
<dbReference type="EMBL" id="PKPP01000244">
    <property type="protein sequence ID" value="PWA95412.1"/>
    <property type="molecule type" value="Genomic_DNA"/>
</dbReference>
<proteinExistence type="inferred from homology"/>
<name>A0A2U1QBT3_ARTAN</name>
<dbReference type="UniPathway" id="UPA00299"/>
<dbReference type="Proteomes" id="UP000245207">
    <property type="component" value="Unassembled WGS sequence"/>
</dbReference>
<dbReference type="SUPFAM" id="SSF56784">
    <property type="entry name" value="HAD-like"/>
    <property type="match status" value="1"/>
</dbReference>
<dbReference type="Pfam" id="PF02358">
    <property type="entry name" value="Trehalose_PPase"/>
    <property type="match status" value="1"/>
</dbReference>
<comment type="function">
    <text evidence="7">Removes the phosphate from trehalose 6-phosphate to produce free trehalose. Trehalose accumulation in plant may improve abiotic stress tolerance.</text>
</comment>
<dbReference type="NCBIfam" id="TIGR00685">
    <property type="entry name" value="T6PP"/>
    <property type="match status" value="1"/>
</dbReference>
<dbReference type="PANTHER" id="PTHR43768:SF55">
    <property type="entry name" value="TREHALOSE 6-PHOSPHATE PHOSPHATASE"/>
    <property type="match status" value="1"/>
</dbReference>
<sequence>MDVSELVKIPDLFQVTPARKRQLKIESKLLENATRQTVSPSSLDKLKTCIDESSSIVGLHGSYSVRDGMELDSPRTDNSPKTVDLDGVVIRSEPRGGEEKILADGVSPPSKKLKRRSEGFDKLSSDGEPVATVTQLLARGVGSNGVLPTQPLISTLVVTTTTAATSLDSVGPSSNGYLVRPSSDSLCGSIRAPKKMKALKYDSFETIYKLRHDLLDAHHFTSPRESAMVDEHYVSWLKEHPSALSSFQRMMNASKGKQIAIFLDYDGTLSPIVSDPERAFMSDQMRAAVRDVSKHFPTAIISGRSREKVYNFVKLNEVYYSGSHGMDIMGPTPKNKSCDDNYHHKTVNEEGNEFIVFQPAKDFLPEIQQMLIEMNERSKNIEGVAIEDNRFCLSVHYRHVKDEDYERLEQQVESMLVNHPEFHMTRGKKVLEIRPSIGWNKGHALEYLLDTLGFDDSKNVLPIYIGDDTTDEDAFKVLRERGEGYPILVSSKPRKTMAFHSLRDPSEVLSFLNRLGRWGAGNADSIQA</sequence>
<dbReference type="InterPro" id="IPR044651">
    <property type="entry name" value="OTSB-like"/>
</dbReference>
<dbReference type="AlphaFoldDB" id="A0A2U1QBT3"/>
<organism evidence="10 11">
    <name type="scientific">Artemisia annua</name>
    <name type="common">Sweet wormwood</name>
    <dbReference type="NCBI Taxonomy" id="35608"/>
    <lineage>
        <taxon>Eukaryota</taxon>
        <taxon>Viridiplantae</taxon>
        <taxon>Streptophyta</taxon>
        <taxon>Embryophyta</taxon>
        <taxon>Tracheophyta</taxon>
        <taxon>Spermatophyta</taxon>
        <taxon>Magnoliopsida</taxon>
        <taxon>eudicotyledons</taxon>
        <taxon>Gunneridae</taxon>
        <taxon>Pentapetalae</taxon>
        <taxon>asterids</taxon>
        <taxon>campanulids</taxon>
        <taxon>Asterales</taxon>
        <taxon>Asteraceae</taxon>
        <taxon>Asteroideae</taxon>
        <taxon>Anthemideae</taxon>
        <taxon>Artemisiinae</taxon>
        <taxon>Artemisia</taxon>
    </lineage>
</organism>
<evidence type="ECO:0000256" key="4">
    <source>
        <dbReference type="ARBA" id="ARBA00008770"/>
    </source>
</evidence>
<dbReference type="Gene3D" id="3.40.50.1000">
    <property type="entry name" value="HAD superfamily/HAD-like"/>
    <property type="match status" value="2"/>
</dbReference>
<dbReference type="GO" id="GO:0004805">
    <property type="term" value="F:trehalose-phosphatase activity"/>
    <property type="evidence" value="ECO:0007669"/>
    <property type="project" value="UniProtKB-EC"/>
</dbReference>
<dbReference type="EC" id="3.1.3.12" evidence="8"/>
<gene>
    <name evidence="10" type="ORF">CTI12_AA050840</name>
</gene>
<dbReference type="FunFam" id="3.40.50.1000:FF:000073">
    <property type="entry name" value="Trehalose 6-phosphate phosphatase"/>
    <property type="match status" value="1"/>
</dbReference>
<dbReference type="PANTHER" id="PTHR43768">
    <property type="entry name" value="TREHALOSE 6-PHOSPHATE PHOSPHATASE"/>
    <property type="match status" value="1"/>
</dbReference>
<evidence type="ECO:0000256" key="5">
    <source>
        <dbReference type="ARBA" id="ARBA00022801"/>
    </source>
</evidence>
<dbReference type="NCBIfam" id="TIGR01484">
    <property type="entry name" value="HAD-SF-IIB"/>
    <property type="match status" value="1"/>
</dbReference>
<keyword evidence="6" id="KW-0346">Stress response</keyword>
<dbReference type="InterPro" id="IPR003337">
    <property type="entry name" value="Trehalose_PPase"/>
</dbReference>
<protein>
    <recommendedName>
        <fullName evidence="8">Trehalose 6-phosphate phosphatase</fullName>
        <ecNumber evidence="8">3.1.3.12</ecNumber>
    </recommendedName>
</protein>
<dbReference type="STRING" id="35608.A0A2U1QBT3"/>
<accession>A0A2U1QBT3</accession>
<comment type="caution">
    <text evidence="10">The sequence shown here is derived from an EMBL/GenBank/DDBJ whole genome shotgun (WGS) entry which is preliminary data.</text>
</comment>
<dbReference type="InterPro" id="IPR023214">
    <property type="entry name" value="HAD_sf"/>
</dbReference>
<dbReference type="InterPro" id="IPR036412">
    <property type="entry name" value="HAD-like_sf"/>
</dbReference>